<name>A0ABY2IAG7_9MICO</name>
<evidence type="ECO:0000313" key="2">
    <source>
        <dbReference type="Proteomes" id="UP000297608"/>
    </source>
</evidence>
<dbReference type="RefSeq" id="WP_134535134.1">
    <property type="nucleotide sequence ID" value="NZ_SOFG01000016.1"/>
</dbReference>
<evidence type="ECO:0008006" key="3">
    <source>
        <dbReference type="Google" id="ProtNLM"/>
    </source>
</evidence>
<dbReference type="Proteomes" id="UP000297608">
    <property type="component" value="Unassembled WGS sequence"/>
</dbReference>
<dbReference type="EMBL" id="SOFG01000016">
    <property type="protein sequence ID" value="TFB85840.1"/>
    <property type="molecule type" value="Genomic_DNA"/>
</dbReference>
<proteinExistence type="predicted"/>
<protein>
    <recommendedName>
        <fullName evidence="3">Phage head morphogenesis domain-containing protein</fullName>
    </recommendedName>
</protein>
<comment type="caution">
    <text evidence="1">The sequence shown here is derived from an EMBL/GenBank/DDBJ whole genome shotgun (WGS) entry which is preliminary data.</text>
</comment>
<gene>
    <name evidence="1" type="ORF">E3O44_12625</name>
</gene>
<sequence>MATRQELLSAREDLHVHIHAAEDWQESYKASPNTFVQLLRLEAALESAAGEYLLGLATRSLGYVDWSRLPDPIKADAGPVVNNDDPAWKEEQVILTAAVLSTITELITTGAEAGEYVYKIPAGYTSLDEAIMEAARNHVGGLVKGVTETTRKLIRESVATSIAMGEDLSASKARLMKIMNNPVRAEMIAATESVNAYQTGLYHYAKTTGAKKKTWDGLRGACNLCFPLIGKTIGIDELFDVGNGTKALFPAIHIRDRCGVIYIY</sequence>
<evidence type="ECO:0000313" key="1">
    <source>
        <dbReference type="EMBL" id="TFB85840.1"/>
    </source>
</evidence>
<accession>A0ABY2IAG7</accession>
<keyword evidence="2" id="KW-1185">Reference proteome</keyword>
<organism evidence="1 2">
    <name type="scientific">Cryobacterium algoricola</name>
    <dbReference type="NCBI Taxonomy" id="1259183"/>
    <lineage>
        <taxon>Bacteria</taxon>
        <taxon>Bacillati</taxon>
        <taxon>Actinomycetota</taxon>
        <taxon>Actinomycetes</taxon>
        <taxon>Micrococcales</taxon>
        <taxon>Microbacteriaceae</taxon>
        <taxon>Cryobacterium</taxon>
    </lineage>
</organism>
<reference evidence="1 2" key="1">
    <citation type="submission" date="2019-03" db="EMBL/GenBank/DDBJ databases">
        <title>Genomics of glacier-inhabiting Cryobacterium strains.</title>
        <authorList>
            <person name="Liu Q."/>
            <person name="Xin Y.-H."/>
        </authorList>
    </citation>
    <scope>NUCLEOTIDE SEQUENCE [LARGE SCALE GENOMIC DNA]</scope>
    <source>
        <strain evidence="1 2">MDB2-B</strain>
    </source>
</reference>